<evidence type="ECO:0000313" key="2">
    <source>
        <dbReference type="Proteomes" id="UP000828390"/>
    </source>
</evidence>
<name>A0A9D4RUK8_DREPO</name>
<comment type="caution">
    <text evidence="1">The sequence shown here is derived from an EMBL/GenBank/DDBJ whole genome shotgun (WGS) entry which is preliminary data.</text>
</comment>
<evidence type="ECO:0000313" key="1">
    <source>
        <dbReference type="EMBL" id="KAH3879167.1"/>
    </source>
</evidence>
<organism evidence="1 2">
    <name type="scientific">Dreissena polymorpha</name>
    <name type="common">Zebra mussel</name>
    <name type="synonym">Mytilus polymorpha</name>
    <dbReference type="NCBI Taxonomy" id="45954"/>
    <lineage>
        <taxon>Eukaryota</taxon>
        <taxon>Metazoa</taxon>
        <taxon>Spiralia</taxon>
        <taxon>Lophotrochozoa</taxon>
        <taxon>Mollusca</taxon>
        <taxon>Bivalvia</taxon>
        <taxon>Autobranchia</taxon>
        <taxon>Heteroconchia</taxon>
        <taxon>Euheterodonta</taxon>
        <taxon>Imparidentia</taxon>
        <taxon>Neoheterodontei</taxon>
        <taxon>Myida</taxon>
        <taxon>Dreissenoidea</taxon>
        <taxon>Dreissenidae</taxon>
        <taxon>Dreissena</taxon>
    </lineage>
</organism>
<accession>A0A9D4RUK8</accession>
<dbReference type="EMBL" id="JAIWYP010000001">
    <property type="protein sequence ID" value="KAH3879167.1"/>
    <property type="molecule type" value="Genomic_DNA"/>
</dbReference>
<protein>
    <submittedName>
        <fullName evidence="1">Uncharacterized protein</fullName>
    </submittedName>
</protein>
<dbReference type="AlphaFoldDB" id="A0A9D4RUK8"/>
<keyword evidence="2" id="KW-1185">Reference proteome</keyword>
<reference evidence="1" key="1">
    <citation type="journal article" date="2019" name="bioRxiv">
        <title>The Genome of the Zebra Mussel, Dreissena polymorpha: A Resource for Invasive Species Research.</title>
        <authorList>
            <person name="McCartney M.A."/>
            <person name="Auch B."/>
            <person name="Kono T."/>
            <person name="Mallez S."/>
            <person name="Zhang Y."/>
            <person name="Obille A."/>
            <person name="Becker A."/>
            <person name="Abrahante J.E."/>
            <person name="Garbe J."/>
            <person name="Badalamenti J.P."/>
            <person name="Herman A."/>
            <person name="Mangelson H."/>
            <person name="Liachko I."/>
            <person name="Sullivan S."/>
            <person name="Sone E.D."/>
            <person name="Koren S."/>
            <person name="Silverstein K.A.T."/>
            <person name="Beckman K.B."/>
            <person name="Gohl D.M."/>
        </authorList>
    </citation>
    <scope>NUCLEOTIDE SEQUENCE</scope>
    <source>
        <strain evidence="1">Duluth1</strain>
        <tissue evidence="1">Whole animal</tissue>
    </source>
</reference>
<gene>
    <name evidence="1" type="ORF">DPMN_003069</name>
</gene>
<reference evidence="1" key="2">
    <citation type="submission" date="2020-11" db="EMBL/GenBank/DDBJ databases">
        <authorList>
            <person name="McCartney M.A."/>
            <person name="Auch B."/>
            <person name="Kono T."/>
            <person name="Mallez S."/>
            <person name="Becker A."/>
            <person name="Gohl D.M."/>
            <person name="Silverstein K.A.T."/>
            <person name="Koren S."/>
            <person name="Bechman K.B."/>
            <person name="Herman A."/>
            <person name="Abrahante J.E."/>
            <person name="Garbe J."/>
        </authorList>
    </citation>
    <scope>NUCLEOTIDE SEQUENCE</scope>
    <source>
        <strain evidence="1">Duluth1</strain>
        <tissue evidence="1">Whole animal</tissue>
    </source>
</reference>
<proteinExistence type="predicted"/>
<dbReference type="Proteomes" id="UP000828390">
    <property type="component" value="Unassembled WGS sequence"/>
</dbReference>
<sequence>MSAPVFCRLSRSSRLGFSDAATPDDLACPDANVMRSDNIDRIAPSLHRRSDNIDRIAPSLHMHSDNIDRTAPSLHMRSDNIDQIAPSLHMRSDTPPSRPNTAVFSFRNNANVPHSKVHYLLQTQLNVPVRSIQFDPLDIRSSRPGVESRWVVEFRTTADVSKATQSGLLVDTYRLVFYQHDDVTSCETAAYRNYIEVVNAQAVIAASADNAVRGKLKLCDYVVMLIKVPWDMYTSMYQQ</sequence>